<comment type="caution">
    <text evidence="9">The sequence shown here is derived from an EMBL/GenBank/DDBJ whole genome shotgun (WGS) entry which is preliminary data.</text>
</comment>
<dbReference type="AlphaFoldDB" id="A0A558AP29"/>
<dbReference type="GO" id="GO:0036199">
    <property type="term" value="F:cholest-4-en-3-one 26-monooxygenase activity"/>
    <property type="evidence" value="ECO:0007669"/>
    <property type="project" value="TreeGrafter"/>
</dbReference>
<evidence type="ECO:0000256" key="4">
    <source>
        <dbReference type="ARBA" id="ARBA00022723"/>
    </source>
</evidence>
<evidence type="ECO:0000256" key="5">
    <source>
        <dbReference type="ARBA" id="ARBA00023002"/>
    </source>
</evidence>
<dbReference type="Proteomes" id="UP000318578">
    <property type="component" value="Unassembled WGS sequence"/>
</dbReference>
<dbReference type="OrthoDB" id="5241086at2"/>
<dbReference type="PANTHER" id="PTHR46696:SF4">
    <property type="entry name" value="BIOTIN BIOSYNTHESIS CYTOCHROME P450"/>
    <property type="match status" value="1"/>
</dbReference>
<gene>
    <name evidence="9" type="ORF">FNH06_00880</name>
</gene>
<dbReference type="FunFam" id="1.10.630.10:FF:000018">
    <property type="entry name" value="Cytochrome P450 monooxygenase"/>
    <property type="match status" value="1"/>
</dbReference>
<keyword evidence="5" id="KW-0560">Oxidoreductase</keyword>
<sequence length="421" mass="46980">MTTIESAGADVLDDLNWWTRPVAERDALFARLRAENPRPFVPELDLNGTPRGGGFWALTRLDDIKEVSKRPDDFRSGAGINIFDQPPRLKEYRGSIIDMDNPEHARQRRIVSRGFTAKTLEALREDVLHTSRDIIGAVAGRGECDFVTEVAALIPLRIVNNMMGIPRSQERFIFDQTNIIMAASDPEYVADQTPRGVAGAVMAAGERLAGLLQELAEDRIKAPKDDLITALVAARTEENLTPQELASFFILLVGAGNETTRNAIAHGLLALTRFPEQNRLWQSDLETHTARAVEELVRWSSPVLHMRRTVTRDGVRLGEQEFSAGDKVVLWYRSANQDEQYFADPTAFDITREPNPHVTFGSPGPHHCLGANLARLELSVAFRTLFELLPDIRAVGEPDPLRSNFLHGIKHLRAEFTPVAK</sequence>
<evidence type="ECO:0000313" key="9">
    <source>
        <dbReference type="EMBL" id="TVT26014.1"/>
    </source>
</evidence>
<dbReference type="Gene3D" id="1.10.630.10">
    <property type="entry name" value="Cytochrome P450"/>
    <property type="match status" value="1"/>
</dbReference>
<dbReference type="GO" id="GO:0005506">
    <property type="term" value="F:iron ion binding"/>
    <property type="evidence" value="ECO:0007669"/>
    <property type="project" value="InterPro"/>
</dbReference>
<dbReference type="EMBL" id="VJZA01000001">
    <property type="protein sequence ID" value="TVT26014.1"/>
    <property type="molecule type" value="Genomic_DNA"/>
</dbReference>
<dbReference type="Pfam" id="PF00067">
    <property type="entry name" value="p450"/>
    <property type="match status" value="1"/>
</dbReference>
<dbReference type="GO" id="GO:0020037">
    <property type="term" value="F:heme binding"/>
    <property type="evidence" value="ECO:0007669"/>
    <property type="project" value="InterPro"/>
</dbReference>
<evidence type="ECO:0000256" key="2">
    <source>
        <dbReference type="ARBA" id="ARBA00010617"/>
    </source>
</evidence>
<evidence type="ECO:0000313" key="10">
    <source>
        <dbReference type="Proteomes" id="UP000318578"/>
    </source>
</evidence>
<evidence type="ECO:0000256" key="6">
    <source>
        <dbReference type="ARBA" id="ARBA00023004"/>
    </source>
</evidence>
<keyword evidence="6" id="KW-0408">Iron</keyword>
<dbReference type="RefSeq" id="WP_144632058.1">
    <property type="nucleotide sequence ID" value="NZ_BNAX01000008.1"/>
</dbReference>
<dbReference type="PRINTS" id="PR00359">
    <property type="entry name" value="BP450"/>
</dbReference>
<dbReference type="GO" id="GO:0006707">
    <property type="term" value="P:cholesterol catabolic process"/>
    <property type="evidence" value="ECO:0007669"/>
    <property type="project" value="TreeGrafter"/>
</dbReference>
<dbReference type="InterPro" id="IPR001128">
    <property type="entry name" value="Cyt_P450"/>
</dbReference>
<dbReference type="InterPro" id="IPR036396">
    <property type="entry name" value="Cyt_P450_sf"/>
</dbReference>
<evidence type="ECO:0000256" key="8">
    <source>
        <dbReference type="ARBA" id="ARBA00055433"/>
    </source>
</evidence>
<comment type="similarity">
    <text evidence="2">Belongs to the cytochrome P450 family.</text>
</comment>
<dbReference type="SUPFAM" id="SSF48264">
    <property type="entry name" value="Cytochrome P450"/>
    <property type="match status" value="1"/>
</dbReference>
<dbReference type="GO" id="GO:0008395">
    <property type="term" value="F:steroid hydroxylase activity"/>
    <property type="evidence" value="ECO:0007669"/>
    <property type="project" value="TreeGrafter"/>
</dbReference>
<keyword evidence="10" id="KW-1185">Reference proteome</keyword>
<organism evidence="9 10">
    <name type="scientific">Amycolatopsis acidiphila</name>
    <dbReference type="NCBI Taxonomy" id="715473"/>
    <lineage>
        <taxon>Bacteria</taxon>
        <taxon>Bacillati</taxon>
        <taxon>Actinomycetota</taxon>
        <taxon>Actinomycetes</taxon>
        <taxon>Pseudonocardiales</taxon>
        <taxon>Pseudonocardiaceae</taxon>
        <taxon>Amycolatopsis</taxon>
    </lineage>
</organism>
<dbReference type="PANTHER" id="PTHR46696">
    <property type="entry name" value="P450, PUTATIVE (EUROFUNG)-RELATED"/>
    <property type="match status" value="1"/>
</dbReference>
<proteinExistence type="inferred from homology"/>
<name>A0A558AP29_9PSEU</name>
<keyword evidence="4" id="KW-0479">Metal-binding</keyword>
<comment type="function">
    <text evidence="8">Involved in the coupling of aromatic side chains of the heptapeptide of vancomycin.</text>
</comment>
<dbReference type="InterPro" id="IPR002397">
    <property type="entry name" value="Cyt_P450_B"/>
</dbReference>
<keyword evidence="7" id="KW-0503">Monooxygenase</keyword>
<evidence type="ECO:0000256" key="7">
    <source>
        <dbReference type="ARBA" id="ARBA00023033"/>
    </source>
</evidence>
<reference evidence="9 10" key="1">
    <citation type="submission" date="2019-07" db="EMBL/GenBank/DDBJ databases">
        <title>New species of Amycolatopsis and Streptomyces.</title>
        <authorList>
            <person name="Duangmal K."/>
            <person name="Teo W.F.A."/>
            <person name="Lipun K."/>
        </authorList>
    </citation>
    <scope>NUCLEOTIDE SEQUENCE [LARGE SCALE GENOMIC DNA]</scope>
    <source>
        <strain evidence="9 10">JCM 30562</strain>
    </source>
</reference>
<keyword evidence="3" id="KW-0349">Heme</keyword>
<protein>
    <submittedName>
        <fullName evidence="9">Cytochrome P450</fullName>
    </submittedName>
</protein>
<accession>A0A558AP29</accession>
<evidence type="ECO:0000256" key="1">
    <source>
        <dbReference type="ARBA" id="ARBA00004660"/>
    </source>
</evidence>
<dbReference type="CDD" id="cd11033">
    <property type="entry name" value="CYP142-like"/>
    <property type="match status" value="1"/>
</dbReference>
<evidence type="ECO:0000256" key="3">
    <source>
        <dbReference type="ARBA" id="ARBA00022617"/>
    </source>
</evidence>
<comment type="pathway">
    <text evidence="1">Antibiotic biosynthesis; vancomycin biosynthesis.</text>
</comment>